<dbReference type="InterPro" id="IPR013217">
    <property type="entry name" value="Methyltransf_12"/>
</dbReference>
<accession>A0A3D9BGV2</accession>
<dbReference type="AlphaFoldDB" id="A0A3D9BGV2"/>
<reference evidence="2 3" key="1">
    <citation type="journal article" date="2006" name="Int. J. Syst. Evol. Microbiol.">
        <title>Chryseobacterium piscium sp. nov., isolated from fish of the South Atlantic Ocean off South Africa.</title>
        <authorList>
            <person name="de Beer H."/>
            <person name="Hugo C.J."/>
            <person name="Jooste P.J."/>
            <person name="Vancanneyt M."/>
            <person name="Coenye T."/>
            <person name="Vandamme P."/>
        </authorList>
    </citation>
    <scope>NUCLEOTIDE SEQUENCE [LARGE SCALE GENOMIC DNA]</scope>
    <source>
        <strain evidence="2 3">CCUG 51923</strain>
    </source>
</reference>
<dbReference type="GO" id="GO:0032259">
    <property type="term" value="P:methylation"/>
    <property type="evidence" value="ECO:0007669"/>
    <property type="project" value="UniProtKB-KW"/>
</dbReference>
<organism evidence="2 3">
    <name type="scientific">Chryseobacterium piscium</name>
    <dbReference type="NCBI Taxonomy" id="333702"/>
    <lineage>
        <taxon>Bacteria</taxon>
        <taxon>Pseudomonadati</taxon>
        <taxon>Bacteroidota</taxon>
        <taxon>Flavobacteriia</taxon>
        <taxon>Flavobacteriales</taxon>
        <taxon>Weeksellaceae</taxon>
        <taxon>Chryseobacterium group</taxon>
        <taxon>Chryseobacterium</taxon>
    </lineage>
</organism>
<evidence type="ECO:0000313" key="2">
    <source>
        <dbReference type="EMBL" id="REC52773.1"/>
    </source>
</evidence>
<keyword evidence="2" id="KW-0808">Transferase</keyword>
<dbReference type="PANTHER" id="PTHR12843">
    <property type="entry name" value="PROTEIN-LYSINE N-METHYLTRANSFERASE METTL10"/>
    <property type="match status" value="1"/>
</dbReference>
<dbReference type="RefSeq" id="WP_115951047.1">
    <property type="nucleotide sequence ID" value="NZ_QNVS01000054.1"/>
</dbReference>
<sequence length="210" mass="24323">MEEFNRKNHWEKIYQTKSLNEVSWYQPKPEISLDFVQKFNLSKTAKIIDVGGGDSFFVDHLLELGYQNITVLDISEAAIERAQARLGEKATLVNWVVEDVTNFHSIEQYDFWHDRAAFHFLTDKEDVEKYVATVSKNIKDNGVLVFGTFSEEGPKKCSGIDIHQYSAHTLTNVFSQFFDKIECANIDHKTPFDMIQNFVFCSFKKNESTE</sequence>
<dbReference type="Proteomes" id="UP000256512">
    <property type="component" value="Unassembled WGS sequence"/>
</dbReference>
<dbReference type="InterPro" id="IPR029063">
    <property type="entry name" value="SAM-dependent_MTases_sf"/>
</dbReference>
<dbReference type="Gene3D" id="3.40.50.150">
    <property type="entry name" value="Vaccinia Virus protein VP39"/>
    <property type="match status" value="1"/>
</dbReference>
<dbReference type="SUPFAM" id="SSF53335">
    <property type="entry name" value="S-adenosyl-L-methionine-dependent methyltransferases"/>
    <property type="match status" value="1"/>
</dbReference>
<dbReference type="Pfam" id="PF08242">
    <property type="entry name" value="Methyltransf_12"/>
    <property type="match status" value="1"/>
</dbReference>
<dbReference type="PANTHER" id="PTHR12843:SF5">
    <property type="entry name" value="EEF1A LYSINE METHYLTRANSFERASE 2"/>
    <property type="match status" value="1"/>
</dbReference>
<dbReference type="EMBL" id="QNVS01000054">
    <property type="protein sequence ID" value="REC52773.1"/>
    <property type="molecule type" value="Genomic_DNA"/>
</dbReference>
<protein>
    <submittedName>
        <fullName evidence="2">SAM-dependent methyltransferase</fullName>
    </submittedName>
</protein>
<dbReference type="GO" id="GO:0008168">
    <property type="term" value="F:methyltransferase activity"/>
    <property type="evidence" value="ECO:0007669"/>
    <property type="project" value="UniProtKB-KW"/>
</dbReference>
<proteinExistence type="predicted"/>
<keyword evidence="2" id="KW-0489">Methyltransferase</keyword>
<name>A0A3D9BGV2_9FLAO</name>
<feature type="domain" description="Methyltransferase type 12" evidence="1">
    <location>
        <begin position="48"/>
        <end position="144"/>
    </location>
</feature>
<gene>
    <name evidence="2" type="ORF">DRF62_15065</name>
</gene>
<keyword evidence="3" id="KW-1185">Reference proteome</keyword>
<dbReference type="CDD" id="cd02440">
    <property type="entry name" value="AdoMet_MTases"/>
    <property type="match status" value="1"/>
</dbReference>
<comment type="caution">
    <text evidence="2">The sequence shown here is derived from an EMBL/GenBank/DDBJ whole genome shotgun (WGS) entry which is preliminary data.</text>
</comment>
<evidence type="ECO:0000259" key="1">
    <source>
        <dbReference type="Pfam" id="PF08242"/>
    </source>
</evidence>
<evidence type="ECO:0000313" key="3">
    <source>
        <dbReference type="Proteomes" id="UP000256512"/>
    </source>
</evidence>